<evidence type="ECO:0000256" key="7">
    <source>
        <dbReference type="RuleBase" id="RU003971"/>
    </source>
</evidence>
<name>A0A9J6GT09_HAELO</name>
<dbReference type="PANTHER" id="PTHR47901">
    <property type="entry name" value="CASPASE RECRUITMENT DOMAIN-CONTAINING PROTEIN 18"/>
    <property type="match status" value="1"/>
</dbReference>
<dbReference type="SMART" id="SM00115">
    <property type="entry name" value="CASc"/>
    <property type="match status" value="1"/>
</dbReference>
<evidence type="ECO:0000256" key="2">
    <source>
        <dbReference type="ARBA" id="ARBA00022670"/>
    </source>
</evidence>
<gene>
    <name evidence="10" type="ORF">HPB48_016332</name>
</gene>
<dbReference type="PROSITE" id="PS50208">
    <property type="entry name" value="CASPASE_P20"/>
    <property type="match status" value="1"/>
</dbReference>
<dbReference type="GO" id="GO:0004197">
    <property type="term" value="F:cysteine-type endopeptidase activity"/>
    <property type="evidence" value="ECO:0007669"/>
    <property type="project" value="InterPro"/>
</dbReference>
<dbReference type="InterPro" id="IPR015917">
    <property type="entry name" value="Pept_C14A"/>
</dbReference>
<dbReference type="OMA" id="IEDIQXA"/>
<sequence length="251" mass="28480">MRQNPRGRCIIINNVNFDGPLEDREGSELDADCMKTLFTQLHFNVTVASNLTRDEMKELLRRVSKAESHRFADCLVVILMSHGEEGFIYGSDSEKLRLQHDVYGPFNNEECPTLQGKPKIFLVQACRGGEWDSGTHDVRIRTDSPNVPDGNCTVTFEPTRNRIPVLSDMYIAYATIPGYIALRNRAMGSWFLSAVTKVFSEHACSTSLDGLMHRVHKMVMECRTLDGSKQTPSVNKNGWTKEFYFNPGYFV</sequence>
<evidence type="ECO:0000259" key="8">
    <source>
        <dbReference type="PROSITE" id="PS50207"/>
    </source>
</evidence>
<dbReference type="InterPro" id="IPR033139">
    <property type="entry name" value="Caspase_cys_AS"/>
</dbReference>
<evidence type="ECO:0000256" key="4">
    <source>
        <dbReference type="ARBA" id="ARBA00022801"/>
    </source>
</evidence>
<dbReference type="InterPro" id="IPR001309">
    <property type="entry name" value="Pept_C14_p20"/>
</dbReference>
<evidence type="ECO:0000256" key="3">
    <source>
        <dbReference type="ARBA" id="ARBA00022703"/>
    </source>
</evidence>
<dbReference type="PANTHER" id="PTHR47901:SF8">
    <property type="entry name" value="CASPASE-3"/>
    <property type="match status" value="1"/>
</dbReference>
<dbReference type="InterPro" id="IPR011600">
    <property type="entry name" value="Pept_C14_caspase"/>
</dbReference>
<keyword evidence="2" id="KW-0645">Protease</keyword>
<dbReference type="InterPro" id="IPR002138">
    <property type="entry name" value="Pept_C14_p10"/>
</dbReference>
<evidence type="ECO:0000313" key="10">
    <source>
        <dbReference type="EMBL" id="KAH9377848.1"/>
    </source>
</evidence>
<dbReference type="PROSITE" id="PS01121">
    <property type="entry name" value="CASPASE_HIS"/>
    <property type="match status" value="1"/>
</dbReference>
<evidence type="ECO:0000256" key="6">
    <source>
        <dbReference type="ARBA" id="ARBA00023145"/>
    </source>
</evidence>
<dbReference type="CDD" id="cd00032">
    <property type="entry name" value="CASc"/>
    <property type="match status" value="1"/>
</dbReference>
<dbReference type="SUPFAM" id="SSF52129">
    <property type="entry name" value="Caspase-like"/>
    <property type="match status" value="1"/>
</dbReference>
<feature type="domain" description="Caspase family p10" evidence="8">
    <location>
        <begin position="159"/>
        <end position="247"/>
    </location>
</feature>
<dbReference type="Proteomes" id="UP000821853">
    <property type="component" value="Unassembled WGS sequence"/>
</dbReference>
<dbReference type="PRINTS" id="PR00376">
    <property type="entry name" value="IL1BCENZYME"/>
</dbReference>
<evidence type="ECO:0000259" key="9">
    <source>
        <dbReference type="PROSITE" id="PS50208"/>
    </source>
</evidence>
<protein>
    <recommendedName>
        <fullName evidence="12">Caspase</fullName>
    </recommendedName>
</protein>
<reference evidence="10 11" key="1">
    <citation type="journal article" date="2020" name="Cell">
        <title>Large-Scale Comparative Analyses of Tick Genomes Elucidate Their Genetic Diversity and Vector Capacities.</title>
        <authorList>
            <consortium name="Tick Genome and Microbiome Consortium (TIGMIC)"/>
            <person name="Jia N."/>
            <person name="Wang J."/>
            <person name="Shi W."/>
            <person name="Du L."/>
            <person name="Sun Y."/>
            <person name="Zhan W."/>
            <person name="Jiang J.F."/>
            <person name="Wang Q."/>
            <person name="Zhang B."/>
            <person name="Ji P."/>
            <person name="Bell-Sakyi L."/>
            <person name="Cui X.M."/>
            <person name="Yuan T.T."/>
            <person name="Jiang B.G."/>
            <person name="Yang W.F."/>
            <person name="Lam T.T."/>
            <person name="Chang Q.C."/>
            <person name="Ding S.J."/>
            <person name="Wang X.J."/>
            <person name="Zhu J.G."/>
            <person name="Ruan X.D."/>
            <person name="Zhao L."/>
            <person name="Wei J.T."/>
            <person name="Ye R.Z."/>
            <person name="Que T.C."/>
            <person name="Du C.H."/>
            <person name="Zhou Y.H."/>
            <person name="Cheng J.X."/>
            <person name="Dai P.F."/>
            <person name="Guo W.B."/>
            <person name="Han X.H."/>
            <person name="Huang E.J."/>
            <person name="Li L.F."/>
            <person name="Wei W."/>
            <person name="Gao Y.C."/>
            <person name="Liu J.Z."/>
            <person name="Shao H.Z."/>
            <person name="Wang X."/>
            <person name="Wang C.C."/>
            <person name="Yang T.C."/>
            <person name="Huo Q.B."/>
            <person name="Li W."/>
            <person name="Chen H.Y."/>
            <person name="Chen S.E."/>
            <person name="Zhou L.G."/>
            <person name="Ni X.B."/>
            <person name="Tian J.H."/>
            <person name="Sheng Y."/>
            <person name="Liu T."/>
            <person name="Pan Y.S."/>
            <person name="Xia L.Y."/>
            <person name="Li J."/>
            <person name="Zhao F."/>
            <person name="Cao W.C."/>
        </authorList>
    </citation>
    <scope>NUCLEOTIDE SEQUENCE [LARGE SCALE GENOMIC DNA]</scope>
    <source>
        <strain evidence="10">HaeL-2018</strain>
    </source>
</reference>
<dbReference type="PROSITE" id="PS01122">
    <property type="entry name" value="CASPASE_CYS"/>
    <property type="match status" value="1"/>
</dbReference>
<keyword evidence="5" id="KW-0788">Thiol protease</keyword>
<evidence type="ECO:0000256" key="1">
    <source>
        <dbReference type="ARBA" id="ARBA00010134"/>
    </source>
</evidence>
<keyword evidence="11" id="KW-1185">Reference proteome</keyword>
<keyword evidence="4" id="KW-0378">Hydrolase</keyword>
<dbReference type="GO" id="GO:0006915">
    <property type="term" value="P:apoptotic process"/>
    <property type="evidence" value="ECO:0007669"/>
    <property type="project" value="UniProtKB-KW"/>
</dbReference>
<accession>A0A9J6GT09</accession>
<dbReference type="OrthoDB" id="6044770at2759"/>
<comment type="caution">
    <text evidence="10">The sequence shown here is derived from an EMBL/GenBank/DDBJ whole genome shotgun (WGS) entry which is preliminary data.</text>
</comment>
<dbReference type="VEuPathDB" id="VectorBase:HLOH_040761"/>
<organism evidence="10 11">
    <name type="scientific">Haemaphysalis longicornis</name>
    <name type="common">Bush tick</name>
    <dbReference type="NCBI Taxonomy" id="44386"/>
    <lineage>
        <taxon>Eukaryota</taxon>
        <taxon>Metazoa</taxon>
        <taxon>Ecdysozoa</taxon>
        <taxon>Arthropoda</taxon>
        <taxon>Chelicerata</taxon>
        <taxon>Arachnida</taxon>
        <taxon>Acari</taxon>
        <taxon>Parasitiformes</taxon>
        <taxon>Ixodida</taxon>
        <taxon>Ixodoidea</taxon>
        <taxon>Ixodidae</taxon>
        <taxon>Haemaphysalinae</taxon>
        <taxon>Haemaphysalis</taxon>
    </lineage>
</organism>
<evidence type="ECO:0008006" key="12">
    <source>
        <dbReference type="Google" id="ProtNLM"/>
    </source>
</evidence>
<dbReference type="InterPro" id="IPR016129">
    <property type="entry name" value="Caspase_his_AS"/>
</dbReference>
<dbReference type="AlphaFoldDB" id="A0A9J6GT09"/>
<keyword evidence="6" id="KW-0865">Zymogen</keyword>
<dbReference type="InterPro" id="IPR029030">
    <property type="entry name" value="Caspase-like_dom_sf"/>
</dbReference>
<dbReference type="EMBL" id="JABSTR010000008">
    <property type="protein sequence ID" value="KAH9377848.1"/>
    <property type="molecule type" value="Genomic_DNA"/>
</dbReference>
<evidence type="ECO:0000256" key="5">
    <source>
        <dbReference type="ARBA" id="ARBA00022807"/>
    </source>
</evidence>
<evidence type="ECO:0000313" key="11">
    <source>
        <dbReference type="Proteomes" id="UP000821853"/>
    </source>
</evidence>
<dbReference type="PROSITE" id="PS50207">
    <property type="entry name" value="CASPASE_P10"/>
    <property type="match status" value="1"/>
</dbReference>
<keyword evidence="3" id="KW-0053">Apoptosis</keyword>
<proteinExistence type="inferred from homology"/>
<comment type="similarity">
    <text evidence="1 7">Belongs to the peptidase C14A family.</text>
</comment>
<feature type="domain" description="Caspase family p20" evidence="9">
    <location>
        <begin position="5"/>
        <end position="130"/>
    </location>
</feature>
<dbReference type="GO" id="GO:0006508">
    <property type="term" value="P:proteolysis"/>
    <property type="evidence" value="ECO:0007669"/>
    <property type="project" value="UniProtKB-KW"/>
</dbReference>
<dbReference type="Pfam" id="PF00656">
    <property type="entry name" value="Peptidase_C14"/>
    <property type="match status" value="1"/>
</dbReference>
<dbReference type="Gene3D" id="3.40.50.1460">
    <property type="match status" value="1"/>
</dbReference>
<dbReference type="InterPro" id="IPR002398">
    <property type="entry name" value="Pept_C14"/>
</dbReference>